<reference evidence="1" key="1">
    <citation type="submission" date="2023-03" db="EMBL/GenBank/DDBJ databases">
        <title>Massive genome expansion in bonnet fungi (Mycena s.s.) driven by repeated elements and novel gene families across ecological guilds.</title>
        <authorList>
            <consortium name="Lawrence Berkeley National Laboratory"/>
            <person name="Harder C.B."/>
            <person name="Miyauchi S."/>
            <person name="Viragh M."/>
            <person name="Kuo A."/>
            <person name="Thoen E."/>
            <person name="Andreopoulos B."/>
            <person name="Lu D."/>
            <person name="Skrede I."/>
            <person name="Drula E."/>
            <person name="Henrissat B."/>
            <person name="Morin E."/>
            <person name="Kohler A."/>
            <person name="Barry K."/>
            <person name="LaButti K."/>
            <person name="Morin E."/>
            <person name="Salamov A."/>
            <person name="Lipzen A."/>
            <person name="Mereny Z."/>
            <person name="Hegedus B."/>
            <person name="Baldrian P."/>
            <person name="Stursova M."/>
            <person name="Weitz H."/>
            <person name="Taylor A."/>
            <person name="Grigoriev I.V."/>
            <person name="Nagy L.G."/>
            <person name="Martin F."/>
            <person name="Kauserud H."/>
        </authorList>
    </citation>
    <scope>NUCLEOTIDE SEQUENCE</scope>
    <source>
        <strain evidence="1">CBHHK067</strain>
    </source>
</reference>
<evidence type="ECO:0000313" key="2">
    <source>
        <dbReference type="Proteomes" id="UP001221757"/>
    </source>
</evidence>
<evidence type="ECO:0000313" key="1">
    <source>
        <dbReference type="EMBL" id="KAJ7710746.1"/>
    </source>
</evidence>
<keyword evidence="2" id="KW-1185">Reference proteome</keyword>
<gene>
    <name evidence="1" type="ORF">B0H17DRAFT_1123860</name>
</gene>
<name>A0AAD7H357_MYCRO</name>
<proteinExistence type="predicted"/>
<dbReference type="Proteomes" id="UP001221757">
    <property type="component" value="Unassembled WGS sequence"/>
</dbReference>
<comment type="caution">
    <text evidence="1">The sequence shown here is derived from an EMBL/GenBank/DDBJ whole genome shotgun (WGS) entry which is preliminary data.</text>
</comment>
<dbReference type="AlphaFoldDB" id="A0AAD7H357"/>
<sequence>MADFDPIFLPSHHHLRLPFASHNRALACWLASAFVYIYRSRPQALVPQTFKAPSSAHQQVQKLQALARLLSSISWLPRIRATSARSLATLLPTFELVGLHGEHCIIVRGAAAHAEQRVTICIGCAASCLVDGLAACCCLALEATDQGHSYHAIPATVPLTVPSRQTSGTALNGRARARPVESTAVAVTGTGGSSAALSLTLSDISNSHGRGFEHVQIFTASPWKRWYSLKIYYLPDWDLVN</sequence>
<dbReference type="EMBL" id="JARKIE010000001">
    <property type="protein sequence ID" value="KAJ7710746.1"/>
    <property type="molecule type" value="Genomic_DNA"/>
</dbReference>
<accession>A0AAD7H357</accession>
<protein>
    <submittedName>
        <fullName evidence="1">Uncharacterized protein</fullName>
    </submittedName>
</protein>
<organism evidence="1 2">
    <name type="scientific">Mycena rosella</name>
    <name type="common">Pink bonnet</name>
    <name type="synonym">Agaricus rosellus</name>
    <dbReference type="NCBI Taxonomy" id="1033263"/>
    <lineage>
        <taxon>Eukaryota</taxon>
        <taxon>Fungi</taxon>
        <taxon>Dikarya</taxon>
        <taxon>Basidiomycota</taxon>
        <taxon>Agaricomycotina</taxon>
        <taxon>Agaricomycetes</taxon>
        <taxon>Agaricomycetidae</taxon>
        <taxon>Agaricales</taxon>
        <taxon>Marasmiineae</taxon>
        <taxon>Mycenaceae</taxon>
        <taxon>Mycena</taxon>
    </lineage>
</organism>